<evidence type="ECO:0000256" key="15">
    <source>
        <dbReference type="ARBA" id="ARBA00023158"/>
    </source>
</evidence>
<keyword evidence="15" id="KW-0943">RNA-mediated gene silencing</keyword>
<evidence type="ECO:0000256" key="9">
    <source>
        <dbReference type="ARBA" id="ARBA00022722"/>
    </source>
</evidence>
<dbReference type="InterPro" id="IPR003034">
    <property type="entry name" value="SAP_dom"/>
</dbReference>
<keyword evidence="12" id="KW-0269">Exonuclease</keyword>
<evidence type="ECO:0000256" key="13">
    <source>
        <dbReference type="ARBA" id="ARBA00022842"/>
    </source>
</evidence>
<dbReference type="Proteomes" id="UP000014500">
    <property type="component" value="Unassembled WGS sequence"/>
</dbReference>
<evidence type="ECO:0000256" key="7">
    <source>
        <dbReference type="ARBA" id="ARBA00022552"/>
    </source>
</evidence>
<evidence type="ECO:0000256" key="12">
    <source>
        <dbReference type="ARBA" id="ARBA00022839"/>
    </source>
</evidence>
<dbReference type="SUPFAM" id="SSF53098">
    <property type="entry name" value="Ribonuclease H-like"/>
    <property type="match status" value="1"/>
</dbReference>
<evidence type="ECO:0000313" key="22">
    <source>
        <dbReference type="Proteomes" id="UP000014500"/>
    </source>
</evidence>
<dbReference type="Gene3D" id="1.10.720.30">
    <property type="entry name" value="SAP domain"/>
    <property type="match status" value="1"/>
</dbReference>
<dbReference type="AlphaFoldDB" id="T1J0Y4"/>
<dbReference type="SUPFAM" id="SSF68906">
    <property type="entry name" value="SAP domain"/>
    <property type="match status" value="1"/>
</dbReference>
<dbReference type="FunFam" id="3.30.420.10:FF:000034">
    <property type="entry name" value="3'-5' exoribonuclease 1"/>
    <property type="match status" value="1"/>
</dbReference>
<keyword evidence="11" id="KW-0378">Hydrolase</keyword>
<dbReference type="Pfam" id="PF02037">
    <property type="entry name" value="SAP"/>
    <property type="match status" value="1"/>
</dbReference>
<dbReference type="GO" id="GO:0005730">
    <property type="term" value="C:nucleolus"/>
    <property type="evidence" value="ECO:0007669"/>
    <property type="project" value="UniProtKB-SubCell"/>
</dbReference>
<keyword evidence="7" id="KW-0698">rRNA processing</keyword>
<dbReference type="SMART" id="SM00513">
    <property type="entry name" value="SAP"/>
    <property type="match status" value="1"/>
</dbReference>
<keyword evidence="10" id="KW-0479">Metal-binding</keyword>
<evidence type="ECO:0000256" key="2">
    <source>
        <dbReference type="ARBA" id="ARBA00001946"/>
    </source>
</evidence>
<keyword evidence="14" id="KW-0694">RNA-binding</keyword>
<dbReference type="PhylomeDB" id="T1J0Y4"/>
<feature type="compositionally biased region" description="Basic and acidic residues" evidence="19">
    <location>
        <begin position="11"/>
        <end position="20"/>
    </location>
</feature>
<dbReference type="PANTHER" id="PTHR23044:SF61">
    <property type="entry name" value="3'-5' EXORIBONUCLEASE 1-RELATED"/>
    <property type="match status" value="1"/>
</dbReference>
<comment type="subcellular location">
    <subcellularLocation>
        <location evidence="3">Cytoplasm</location>
    </subcellularLocation>
    <subcellularLocation>
        <location evidence="4">Nucleus</location>
        <location evidence="4">Nucleolus</location>
    </subcellularLocation>
</comment>
<evidence type="ECO:0000313" key="21">
    <source>
        <dbReference type="EnsemblMetazoa" id="SMAR007196-PA"/>
    </source>
</evidence>
<dbReference type="InterPro" id="IPR047201">
    <property type="entry name" value="ERI-1_3'hExo-like"/>
</dbReference>
<dbReference type="SMART" id="SM00479">
    <property type="entry name" value="EXOIII"/>
    <property type="match status" value="1"/>
</dbReference>
<protein>
    <recommendedName>
        <fullName evidence="17">3'-5' exoribonuclease 1</fullName>
        <ecNumber evidence="5">3.1.13.1</ecNumber>
    </recommendedName>
    <alternativeName>
        <fullName evidence="18">Histone mRNA 3'-exonuclease 1</fullName>
    </alternativeName>
</protein>
<dbReference type="GO" id="GO:0046872">
    <property type="term" value="F:metal ion binding"/>
    <property type="evidence" value="ECO:0007669"/>
    <property type="project" value="UniProtKB-KW"/>
</dbReference>
<dbReference type="GO" id="GO:0003723">
    <property type="term" value="F:RNA binding"/>
    <property type="evidence" value="ECO:0007669"/>
    <property type="project" value="UniProtKB-KW"/>
</dbReference>
<evidence type="ECO:0000256" key="17">
    <source>
        <dbReference type="ARBA" id="ARBA00070944"/>
    </source>
</evidence>
<keyword evidence="9" id="KW-0540">Nuclease</keyword>
<dbReference type="InterPro" id="IPR013520">
    <property type="entry name" value="Ribonucl_H"/>
</dbReference>
<evidence type="ECO:0000256" key="3">
    <source>
        <dbReference type="ARBA" id="ARBA00004496"/>
    </source>
</evidence>
<sequence>MASKSTADTDEEKKNEETETKGPFSDPVFKQLSRINGEINKMTVNELRGRLNSLKLDTRGTKEVLKKRMKNHYKKIKLAKSKVRDPLASKLYHYFCIIDFEATCEAHNQPNYKHEIIEFPAVLINVEDRKIVSEFHEYCQPLINPKLSDFCSDLTGITQGTVKAALPFPEVLKKFEKWLADHKHSYAVITDGPWDMSRFLAMQCDISNIPYPKFAKKWVNIRKIFTCFYQSKRLNLKQMLEFLGLAFEGRPHCGLDDARNIGRIVLHLLNDGANIRINERIDLSSNEESSNRQTVYLTIRTESQSSLEKKQSTEDEDEKI</sequence>
<evidence type="ECO:0000256" key="11">
    <source>
        <dbReference type="ARBA" id="ARBA00022801"/>
    </source>
</evidence>
<dbReference type="InterPro" id="IPR036361">
    <property type="entry name" value="SAP_dom_sf"/>
</dbReference>
<reference evidence="21" key="2">
    <citation type="submission" date="2015-02" db="UniProtKB">
        <authorList>
            <consortium name="EnsemblMetazoa"/>
        </authorList>
    </citation>
    <scope>IDENTIFICATION</scope>
</reference>
<dbReference type="InterPro" id="IPR012337">
    <property type="entry name" value="RNaseH-like_sf"/>
</dbReference>
<dbReference type="GO" id="GO:0005737">
    <property type="term" value="C:cytoplasm"/>
    <property type="evidence" value="ECO:0007669"/>
    <property type="project" value="UniProtKB-SubCell"/>
</dbReference>
<dbReference type="eggNOG" id="KOG0542">
    <property type="taxonomic scope" value="Eukaryota"/>
</dbReference>
<evidence type="ECO:0000256" key="5">
    <source>
        <dbReference type="ARBA" id="ARBA00012163"/>
    </source>
</evidence>
<reference evidence="22" key="1">
    <citation type="submission" date="2011-05" db="EMBL/GenBank/DDBJ databases">
        <authorList>
            <person name="Richards S.R."/>
            <person name="Qu J."/>
            <person name="Jiang H."/>
            <person name="Jhangiani S.N."/>
            <person name="Agravi P."/>
            <person name="Goodspeed R."/>
            <person name="Gross S."/>
            <person name="Mandapat C."/>
            <person name="Jackson L."/>
            <person name="Mathew T."/>
            <person name="Pu L."/>
            <person name="Thornton R."/>
            <person name="Saada N."/>
            <person name="Wilczek-Boney K.B."/>
            <person name="Lee S."/>
            <person name="Kovar C."/>
            <person name="Wu Y."/>
            <person name="Scherer S.E."/>
            <person name="Worley K.C."/>
            <person name="Muzny D.M."/>
            <person name="Gibbs R."/>
        </authorList>
    </citation>
    <scope>NUCLEOTIDE SEQUENCE</scope>
    <source>
        <strain evidence="22">Brora</strain>
    </source>
</reference>
<evidence type="ECO:0000256" key="8">
    <source>
        <dbReference type="ARBA" id="ARBA00022553"/>
    </source>
</evidence>
<dbReference type="Pfam" id="PF00929">
    <property type="entry name" value="RNase_T"/>
    <property type="match status" value="1"/>
</dbReference>
<keyword evidence="13" id="KW-0460">Magnesium</keyword>
<feature type="region of interest" description="Disordered" evidence="19">
    <location>
        <begin position="1"/>
        <end position="26"/>
    </location>
</feature>
<evidence type="ECO:0000259" key="20">
    <source>
        <dbReference type="PROSITE" id="PS50800"/>
    </source>
</evidence>
<keyword evidence="6" id="KW-0963">Cytoplasm</keyword>
<dbReference type="PROSITE" id="PS50800">
    <property type="entry name" value="SAP"/>
    <property type="match status" value="1"/>
</dbReference>
<comment type="cofactor">
    <cofactor evidence="2">
        <name>Mg(2+)</name>
        <dbReference type="ChEBI" id="CHEBI:18420"/>
    </cofactor>
</comment>
<dbReference type="InterPro" id="IPR051274">
    <property type="entry name" value="3-5_Exoribonuclease"/>
</dbReference>
<evidence type="ECO:0000256" key="4">
    <source>
        <dbReference type="ARBA" id="ARBA00004604"/>
    </source>
</evidence>
<evidence type="ECO:0000256" key="19">
    <source>
        <dbReference type="SAM" id="MobiDB-lite"/>
    </source>
</evidence>
<dbReference type="InterPro" id="IPR036397">
    <property type="entry name" value="RNaseH_sf"/>
</dbReference>
<evidence type="ECO:0000256" key="16">
    <source>
        <dbReference type="ARBA" id="ARBA00023242"/>
    </source>
</evidence>
<keyword evidence="16" id="KW-0539">Nucleus</keyword>
<dbReference type="GO" id="GO:0006364">
    <property type="term" value="P:rRNA processing"/>
    <property type="evidence" value="ECO:0007669"/>
    <property type="project" value="UniProtKB-KW"/>
</dbReference>
<evidence type="ECO:0000256" key="6">
    <source>
        <dbReference type="ARBA" id="ARBA00022490"/>
    </source>
</evidence>
<keyword evidence="8" id="KW-0597">Phosphoprotein</keyword>
<dbReference type="STRING" id="126957.T1J0Y4"/>
<dbReference type="EC" id="3.1.13.1" evidence="5"/>
<dbReference type="HOGENOM" id="CLU_037266_4_1_1"/>
<dbReference type="PANTHER" id="PTHR23044">
    <property type="entry name" value="3'-5' EXONUCLEASE ERI1-RELATED"/>
    <property type="match status" value="1"/>
</dbReference>
<accession>T1J0Y4</accession>
<evidence type="ECO:0000256" key="1">
    <source>
        <dbReference type="ARBA" id="ARBA00001849"/>
    </source>
</evidence>
<name>T1J0Y4_STRMM</name>
<comment type="catalytic activity">
    <reaction evidence="1">
        <text>Exonucleolytic cleavage in the 3'- to 5'-direction to yield nucleoside 5'-phosphates.</text>
        <dbReference type="EC" id="3.1.13.1"/>
    </reaction>
</comment>
<feature type="domain" description="SAP" evidence="20">
    <location>
        <begin position="39"/>
        <end position="73"/>
    </location>
</feature>
<dbReference type="OMA" id="MHSGQLM"/>
<proteinExistence type="predicted"/>
<dbReference type="CDD" id="cd06133">
    <property type="entry name" value="ERI-1_3'hExo_like"/>
    <property type="match status" value="1"/>
</dbReference>
<dbReference type="FunFam" id="1.10.720.30:FF:000015">
    <property type="entry name" value="3'-5' exoribonuclease 1"/>
    <property type="match status" value="1"/>
</dbReference>
<evidence type="ECO:0000256" key="18">
    <source>
        <dbReference type="ARBA" id="ARBA00080754"/>
    </source>
</evidence>
<dbReference type="GO" id="GO:0031047">
    <property type="term" value="P:regulatory ncRNA-mediated gene silencing"/>
    <property type="evidence" value="ECO:0007669"/>
    <property type="project" value="UniProtKB-KW"/>
</dbReference>
<evidence type="ECO:0000256" key="10">
    <source>
        <dbReference type="ARBA" id="ARBA00022723"/>
    </source>
</evidence>
<dbReference type="EnsemblMetazoa" id="SMAR007196-RA">
    <property type="protein sequence ID" value="SMAR007196-PA"/>
    <property type="gene ID" value="SMAR007196"/>
</dbReference>
<evidence type="ECO:0000256" key="14">
    <source>
        <dbReference type="ARBA" id="ARBA00022884"/>
    </source>
</evidence>
<keyword evidence="22" id="KW-1185">Reference proteome</keyword>
<dbReference type="EMBL" id="JH431742">
    <property type="status" value="NOT_ANNOTATED_CDS"/>
    <property type="molecule type" value="Genomic_DNA"/>
</dbReference>
<organism evidence="21 22">
    <name type="scientific">Strigamia maritima</name>
    <name type="common">European centipede</name>
    <name type="synonym">Geophilus maritimus</name>
    <dbReference type="NCBI Taxonomy" id="126957"/>
    <lineage>
        <taxon>Eukaryota</taxon>
        <taxon>Metazoa</taxon>
        <taxon>Ecdysozoa</taxon>
        <taxon>Arthropoda</taxon>
        <taxon>Myriapoda</taxon>
        <taxon>Chilopoda</taxon>
        <taxon>Pleurostigmophora</taxon>
        <taxon>Geophilomorpha</taxon>
        <taxon>Linotaeniidae</taxon>
        <taxon>Strigamia</taxon>
    </lineage>
</organism>
<dbReference type="Gene3D" id="3.30.420.10">
    <property type="entry name" value="Ribonuclease H-like superfamily/Ribonuclease H"/>
    <property type="match status" value="1"/>
</dbReference>
<dbReference type="GO" id="GO:0008859">
    <property type="term" value="F:exoribonuclease II activity"/>
    <property type="evidence" value="ECO:0007669"/>
    <property type="project" value="UniProtKB-EC"/>
</dbReference>